<dbReference type="NCBIfam" id="TIGR00172">
    <property type="entry name" value="maf"/>
    <property type="match status" value="1"/>
</dbReference>
<evidence type="ECO:0000256" key="2">
    <source>
        <dbReference type="ARBA" id="ARBA00022801"/>
    </source>
</evidence>
<keyword evidence="2 3" id="KW-0378">Hydrolase</keyword>
<keyword evidence="3" id="KW-0963">Cytoplasm</keyword>
<dbReference type="Pfam" id="PF02545">
    <property type="entry name" value="Maf"/>
    <property type="match status" value="1"/>
</dbReference>
<dbReference type="AlphaFoldDB" id="A0A6J4VH65"/>
<dbReference type="InterPro" id="IPR029001">
    <property type="entry name" value="ITPase-like_fam"/>
</dbReference>
<dbReference type="GO" id="GO:0009117">
    <property type="term" value="P:nucleotide metabolic process"/>
    <property type="evidence" value="ECO:0007669"/>
    <property type="project" value="UniProtKB-KW"/>
</dbReference>
<dbReference type="EC" id="3.6.1.9" evidence="3"/>
<dbReference type="SUPFAM" id="SSF52972">
    <property type="entry name" value="ITPase-like"/>
    <property type="match status" value="1"/>
</dbReference>
<comment type="catalytic activity">
    <reaction evidence="3">
        <text>dTTP + H2O = dTMP + diphosphate + H(+)</text>
        <dbReference type="Rhea" id="RHEA:28534"/>
        <dbReference type="ChEBI" id="CHEBI:15377"/>
        <dbReference type="ChEBI" id="CHEBI:15378"/>
        <dbReference type="ChEBI" id="CHEBI:33019"/>
        <dbReference type="ChEBI" id="CHEBI:37568"/>
        <dbReference type="ChEBI" id="CHEBI:63528"/>
        <dbReference type="EC" id="3.6.1.9"/>
    </reaction>
</comment>
<comment type="cofactor">
    <cofactor evidence="1 3">
        <name>a divalent metal cation</name>
        <dbReference type="ChEBI" id="CHEBI:60240"/>
    </cofactor>
</comment>
<comment type="function">
    <text evidence="3">Nucleoside triphosphate pyrophosphatase that hydrolyzes dTTP and UTP. May have a dual role in cell division arrest and in preventing the incorporation of modified nucleotides into cellular nucleic acids.</text>
</comment>
<comment type="subcellular location">
    <subcellularLocation>
        <location evidence="3">Cytoplasm</location>
    </subcellularLocation>
</comment>
<dbReference type="PIRSF" id="PIRSF006305">
    <property type="entry name" value="Maf"/>
    <property type="match status" value="1"/>
</dbReference>
<organism evidence="4">
    <name type="scientific">uncultured Truepera sp</name>
    <dbReference type="NCBI Taxonomy" id="543023"/>
    <lineage>
        <taxon>Bacteria</taxon>
        <taxon>Thermotogati</taxon>
        <taxon>Deinococcota</taxon>
        <taxon>Deinococci</taxon>
        <taxon>Trueperales</taxon>
        <taxon>Trueperaceae</taxon>
        <taxon>Truepera</taxon>
        <taxon>environmental samples</taxon>
    </lineage>
</organism>
<sequence>MTPPLRLILASASPRRRELLANLNFPFEVVPADIDESFTTEDEPFDLVRRLSTAKAETVAQAHPDALVLAADTVVVSRDEILGKPKTAEENLDYITRLSGRTHEVFTGHAFVLGDRRAERVVQTAVRFRKLSDGEITRYVATGEGMDKAGGYAIQGYGSALVREVRGCYFNVVGLSIPNVAELAQTFGFQLV</sequence>
<gene>
    <name evidence="4" type="ORF">AVDCRST_MAG86-2314</name>
</gene>
<comment type="catalytic activity">
    <reaction evidence="3">
        <text>UTP + H2O = UMP + diphosphate + H(+)</text>
        <dbReference type="Rhea" id="RHEA:29395"/>
        <dbReference type="ChEBI" id="CHEBI:15377"/>
        <dbReference type="ChEBI" id="CHEBI:15378"/>
        <dbReference type="ChEBI" id="CHEBI:33019"/>
        <dbReference type="ChEBI" id="CHEBI:46398"/>
        <dbReference type="ChEBI" id="CHEBI:57865"/>
        <dbReference type="EC" id="3.6.1.9"/>
    </reaction>
</comment>
<dbReference type="GO" id="GO:0005737">
    <property type="term" value="C:cytoplasm"/>
    <property type="evidence" value="ECO:0007669"/>
    <property type="project" value="UniProtKB-SubCell"/>
</dbReference>
<dbReference type="GO" id="GO:0047429">
    <property type="term" value="F:nucleoside triphosphate diphosphatase activity"/>
    <property type="evidence" value="ECO:0007669"/>
    <property type="project" value="UniProtKB-EC"/>
</dbReference>
<keyword evidence="3" id="KW-0546">Nucleotide metabolism</keyword>
<evidence type="ECO:0000256" key="3">
    <source>
        <dbReference type="HAMAP-Rule" id="MF_00528"/>
    </source>
</evidence>
<feature type="site" description="Important for substrate specificity" evidence="3">
    <location>
        <position position="73"/>
    </location>
</feature>
<feature type="active site" description="Proton acceptor" evidence="3">
    <location>
        <position position="72"/>
    </location>
</feature>
<comment type="similarity">
    <text evidence="3">Belongs to the Maf family. YhdE subfamily.</text>
</comment>
<dbReference type="CDD" id="cd00555">
    <property type="entry name" value="Maf"/>
    <property type="match status" value="1"/>
</dbReference>
<evidence type="ECO:0000313" key="4">
    <source>
        <dbReference type="EMBL" id="CAA9577230.1"/>
    </source>
</evidence>
<dbReference type="HAMAP" id="MF_00528">
    <property type="entry name" value="Maf"/>
    <property type="match status" value="1"/>
</dbReference>
<proteinExistence type="inferred from homology"/>
<dbReference type="Gene3D" id="3.90.950.10">
    <property type="match status" value="1"/>
</dbReference>
<feature type="site" description="Important for substrate specificity" evidence="3">
    <location>
        <position position="15"/>
    </location>
</feature>
<dbReference type="InterPro" id="IPR003697">
    <property type="entry name" value="Maf-like"/>
</dbReference>
<dbReference type="EMBL" id="CADCWP010000203">
    <property type="protein sequence ID" value="CAA9577230.1"/>
    <property type="molecule type" value="Genomic_DNA"/>
</dbReference>
<comment type="caution">
    <text evidence="3">Lacks conserved residue(s) required for the propagation of feature annotation.</text>
</comment>
<dbReference type="PANTHER" id="PTHR43213:SF5">
    <property type="entry name" value="BIFUNCTIONAL DTTP_UTP PYROPHOSPHATASE_METHYLTRANSFERASE PROTEIN-RELATED"/>
    <property type="match status" value="1"/>
</dbReference>
<protein>
    <recommendedName>
        <fullName evidence="3">dTTP/UTP pyrophosphatase</fullName>
        <shortName evidence="3">dTTPase/UTPase</shortName>
        <ecNumber evidence="3">3.6.1.9</ecNumber>
    </recommendedName>
    <alternativeName>
        <fullName evidence="3">Nucleoside triphosphate pyrophosphatase</fullName>
    </alternativeName>
    <alternativeName>
        <fullName evidence="3">Nucleotide pyrophosphatase</fullName>
        <shortName evidence="3">Nucleotide PPase</shortName>
    </alternativeName>
</protein>
<reference evidence="4" key="1">
    <citation type="submission" date="2020-02" db="EMBL/GenBank/DDBJ databases">
        <authorList>
            <person name="Meier V. D."/>
        </authorList>
    </citation>
    <scope>NUCLEOTIDE SEQUENCE</scope>
    <source>
        <strain evidence="4">AVDCRST_MAG86</strain>
    </source>
</reference>
<evidence type="ECO:0000256" key="1">
    <source>
        <dbReference type="ARBA" id="ARBA00001968"/>
    </source>
</evidence>
<accession>A0A6J4VH65</accession>
<name>A0A6J4VH65_9DEIN</name>
<feature type="site" description="Important for substrate specificity" evidence="3">
    <location>
        <position position="155"/>
    </location>
</feature>
<dbReference type="PANTHER" id="PTHR43213">
    <property type="entry name" value="BIFUNCTIONAL DTTP/UTP PYROPHOSPHATASE/METHYLTRANSFERASE PROTEIN-RELATED"/>
    <property type="match status" value="1"/>
</dbReference>